<name>A0A5C3N7U8_9AGAM</name>
<evidence type="ECO:0000313" key="1">
    <source>
        <dbReference type="EMBL" id="TFK53879.1"/>
    </source>
</evidence>
<dbReference type="PANTHER" id="PTHR40616:SF1">
    <property type="entry name" value="LINALOOL DEHYDRATASE_ISOMERASE DOMAIN-CONTAINING PROTEIN"/>
    <property type="match status" value="1"/>
</dbReference>
<organism evidence="1 2">
    <name type="scientific">Heliocybe sulcata</name>
    <dbReference type="NCBI Taxonomy" id="5364"/>
    <lineage>
        <taxon>Eukaryota</taxon>
        <taxon>Fungi</taxon>
        <taxon>Dikarya</taxon>
        <taxon>Basidiomycota</taxon>
        <taxon>Agaricomycotina</taxon>
        <taxon>Agaricomycetes</taxon>
        <taxon>Gloeophyllales</taxon>
        <taxon>Gloeophyllaceae</taxon>
        <taxon>Heliocybe</taxon>
    </lineage>
</organism>
<dbReference type="Proteomes" id="UP000305948">
    <property type="component" value="Unassembled WGS sequence"/>
</dbReference>
<reference evidence="1 2" key="1">
    <citation type="journal article" date="2019" name="Nat. Ecol. Evol.">
        <title>Megaphylogeny resolves global patterns of mushroom evolution.</title>
        <authorList>
            <person name="Varga T."/>
            <person name="Krizsan K."/>
            <person name="Foldi C."/>
            <person name="Dima B."/>
            <person name="Sanchez-Garcia M."/>
            <person name="Sanchez-Ramirez S."/>
            <person name="Szollosi G.J."/>
            <person name="Szarkandi J.G."/>
            <person name="Papp V."/>
            <person name="Albert L."/>
            <person name="Andreopoulos W."/>
            <person name="Angelini C."/>
            <person name="Antonin V."/>
            <person name="Barry K.W."/>
            <person name="Bougher N.L."/>
            <person name="Buchanan P."/>
            <person name="Buyck B."/>
            <person name="Bense V."/>
            <person name="Catcheside P."/>
            <person name="Chovatia M."/>
            <person name="Cooper J."/>
            <person name="Damon W."/>
            <person name="Desjardin D."/>
            <person name="Finy P."/>
            <person name="Geml J."/>
            <person name="Haridas S."/>
            <person name="Hughes K."/>
            <person name="Justo A."/>
            <person name="Karasinski D."/>
            <person name="Kautmanova I."/>
            <person name="Kiss B."/>
            <person name="Kocsube S."/>
            <person name="Kotiranta H."/>
            <person name="LaButti K.M."/>
            <person name="Lechner B.E."/>
            <person name="Liimatainen K."/>
            <person name="Lipzen A."/>
            <person name="Lukacs Z."/>
            <person name="Mihaltcheva S."/>
            <person name="Morgado L.N."/>
            <person name="Niskanen T."/>
            <person name="Noordeloos M.E."/>
            <person name="Ohm R.A."/>
            <person name="Ortiz-Santana B."/>
            <person name="Ovrebo C."/>
            <person name="Racz N."/>
            <person name="Riley R."/>
            <person name="Savchenko A."/>
            <person name="Shiryaev A."/>
            <person name="Soop K."/>
            <person name="Spirin V."/>
            <person name="Szebenyi C."/>
            <person name="Tomsovsky M."/>
            <person name="Tulloss R.E."/>
            <person name="Uehling J."/>
            <person name="Grigoriev I.V."/>
            <person name="Vagvolgyi C."/>
            <person name="Papp T."/>
            <person name="Martin F.M."/>
            <person name="Miettinen O."/>
            <person name="Hibbett D.S."/>
            <person name="Nagy L.G."/>
        </authorList>
    </citation>
    <scope>NUCLEOTIDE SEQUENCE [LARGE SCALE GENOMIC DNA]</scope>
    <source>
        <strain evidence="1 2">OMC1185</strain>
    </source>
</reference>
<accession>A0A5C3N7U8</accession>
<keyword evidence="2" id="KW-1185">Reference proteome</keyword>
<gene>
    <name evidence="1" type="ORF">OE88DRAFT_1675168</name>
</gene>
<dbReference type="OrthoDB" id="2580323at2759"/>
<evidence type="ECO:0000313" key="2">
    <source>
        <dbReference type="Proteomes" id="UP000305948"/>
    </source>
</evidence>
<protein>
    <submittedName>
        <fullName evidence="1">Uncharacterized protein</fullName>
    </submittedName>
</protein>
<dbReference type="EMBL" id="ML213506">
    <property type="protein sequence ID" value="TFK53879.1"/>
    <property type="molecule type" value="Genomic_DNA"/>
</dbReference>
<proteinExistence type="predicted"/>
<dbReference type="PANTHER" id="PTHR40616">
    <property type="entry name" value="LINALOOL DEHYDRATASE_ISOMERASE DOMAIN-CONTAINING PROTEIN"/>
    <property type="match status" value="1"/>
</dbReference>
<dbReference type="AlphaFoldDB" id="A0A5C3N7U8"/>
<sequence>MQSFAMAATAFSLSSLSPVALDLFNTSLTDTSSFFDPSVNYLLSSDPATPGKHDTRASAMYAVGLLLRNEKDDVETAVRIIENVAGTQYGKASNGTVPPWYGTYPHAPEEPGPGDFYGDLVYTNYDPNWRDFVGTAWCFALATRGHLLPLSTVQLMEQSLILAAEGVLTRYQGRGPYANAVNVDNTKDNLDEAYTNPWLMGTFLLSYIGQRTNRTDLIVRAESDAQSIYDLFTYCGFDTFAEYNSGTYTGVDLYALALWIAYSPPNSKLKEYGTYMLQHTMEDIGLLYNAGLRNLAGPFDRTYGFDQTRYQSVVGYFITALLPSLSTPAPIPKSLLGSLHVSDYTCFPYLAAALSPIVRNATPGWVLENFATFEEGKERFIDRKVRTNTVDPSAVRNVTAWLGDNISIGGQSLDEPFVRQSSMVPALIQWSLPPLPNTSTTVPPRIGYIALSPPTASIINATASRRTLEISFPPSSRADGVNATLPGTVVFALGGFGYREFDAGKGVEGVPGLDVSVETSGLGEFRVAYNGSSSFNGFYSWYVTYPVTASWPEVPSIKITVQ</sequence>